<organism evidence="2 3">
    <name type="scientific">Pseudopedobacter saltans</name>
    <dbReference type="NCBI Taxonomy" id="151895"/>
    <lineage>
        <taxon>Bacteria</taxon>
        <taxon>Pseudomonadati</taxon>
        <taxon>Bacteroidota</taxon>
        <taxon>Sphingobacteriia</taxon>
        <taxon>Sphingobacteriales</taxon>
        <taxon>Sphingobacteriaceae</taxon>
        <taxon>Pseudopedobacter</taxon>
    </lineage>
</organism>
<dbReference type="Proteomes" id="UP000249645">
    <property type="component" value="Unassembled WGS sequence"/>
</dbReference>
<reference evidence="2 3" key="1">
    <citation type="submission" date="2017-11" db="EMBL/GenBank/DDBJ databases">
        <title>Infants hospitalized years apart are colonized by the same room-sourced microbial strains.</title>
        <authorList>
            <person name="Brooks B."/>
            <person name="Olm M.R."/>
            <person name="Firek B.A."/>
            <person name="Baker R."/>
            <person name="Thomas B.C."/>
            <person name="Morowitz M.J."/>
            <person name="Banfield J.F."/>
        </authorList>
    </citation>
    <scope>NUCLEOTIDE SEQUENCE [LARGE SCALE GENOMIC DNA]</scope>
    <source>
        <strain evidence="2">S2_009_000_R2_76</strain>
    </source>
</reference>
<keyword evidence="1" id="KW-0175">Coiled coil</keyword>
<comment type="caution">
    <text evidence="2">The sequence shown here is derived from an EMBL/GenBank/DDBJ whole genome shotgun (WGS) entry which is preliminary data.</text>
</comment>
<sequence length="100" mass="11676">MSNTNLKYSIITYSAQYSIEPSFIQDLHNRGLIALSQQEKEFFILEEDLEKLDHFTRLHCDFEINAAGIEVVEDLLSRIEDLKTQMRLLESKVSLVRDLD</sequence>
<dbReference type="EMBL" id="QFOI01000163">
    <property type="protein sequence ID" value="PZP48362.1"/>
    <property type="molecule type" value="Genomic_DNA"/>
</dbReference>
<dbReference type="Pfam" id="PF13591">
    <property type="entry name" value="MerR_2"/>
    <property type="match status" value="1"/>
</dbReference>
<dbReference type="AlphaFoldDB" id="A0A2W5GY88"/>
<feature type="coiled-coil region" evidence="1">
    <location>
        <begin position="72"/>
        <end position="99"/>
    </location>
</feature>
<proteinExistence type="predicted"/>
<evidence type="ECO:0000256" key="1">
    <source>
        <dbReference type="SAM" id="Coils"/>
    </source>
</evidence>
<protein>
    <recommendedName>
        <fullName evidence="4">MerR family transcriptional regulator</fullName>
    </recommendedName>
</protein>
<accession>A0A2W5GY88</accession>
<evidence type="ECO:0000313" key="2">
    <source>
        <dbReference type="EMBL" id="PZP48362.1"/>
    </source>
</evidence>
<evidence type="ECO:0000313" key="3">
    <source>
        <dbReference type="Proteomes" id="UP000249645"/>
    </source>
</evidence>
<dbReference type="Gene3D" id="1.10.1660.10">
    <property type="match status" value="1"/>
</dbReference>
<name>A0A2W5GY88_9SPHI</name>
<gene>
    <name evidence="2" type="ORF">DI598_10010</name>
</gene>
<evidence type="ECO:0008006" key="4">
    <source>
        <dbReference type="Google" id="ProtNLM"/>
    </source>
</evidence>